<keyword evidence="2" id="KW-1185">Reference proteome</keyword>
<evidence type="ECO:0000313" key="2">
    <source>
        <dbReference type="Proteomes" id="UP000829398"/>
    </source>
</evidence>
<evidence type="ECO:0000313" key="1">
    <source>
        <dbReference type="EMBL" id="KAH9769229.1"/>
    </source>
</evidence>
<organism evidence="1 2">
    <name type="scientific">Citrus sinensis</name>
    <name type="common">Sweet orange</name>
    <name type="synonym">Citrus aurantium var. sinensis</name>
    <dbReference type="NCBI Taxonomy" id="2711"/>
    <lineage>
        <taxon>Eukaryota</taxon>
        <taxon>Viridiplantae</taxon>
        <taxon>Streptophyta</taxon>
        <taxon>Embryophyta</taxon>
        <taxon>Tracheophyta</taxon>
        <taxon>Spermatophyta</taxon>
        <taxon>Magnoliopsida</taxon>
        <taxon>eudicotyledons</taxon>
        <taxon>Gunneridae</taxon>
        <taxon>Pentapetalae</taxon>
        <taxon>rosids</taxon>
        <taxon>malvids</taxon>
        <taxon>Sapindales</taxon>
        <taxon>Rutaceae</taxon>
        <taxon>Aurantioideae</taxon>
        <taxon>Citrus</taxon>
    </lineage>
</organism>
<protein>
    <submittedName>
        <fullName evidence="1">CCHC-type domain-containing protein</fullName>
    </submittedName>
</protein>
<sequence length="435" mass="49106">MDPEELIRRCRAIRLSEEEGGRVSFKTKMKAKGEKIAAGCLVGKVLHTRGVNVEGLKTAMQRVWKTSREVKIESLGDNTFMFRFGSEADKRSIMVGGPWHFDRALIVLTEPSGIGDIKKQDFSHVSFWVQIHDVPIMCMTKEMATELGEVIGKVEEVETDATGECIGQFLRLRISVDVTKPLKKIIELEQEGDEEEDIPMRVMYERLPDFCFCCGRVGHQYRECAHYKAQSKDELAYGLWIKATTTIERLRQNRGRDRWDFECNNFNPKVSTQTTMETSRHTVEEEQHRKGEAGNRWCPDHQDLGKDYPTDEMGMVQRVVGTQLIKGTETGRKTPGKCSIDAGDTVPRDMNGQAEMRGKGKEQREASLKSEKAKFPGMANAGTFEREEVNDLGDGKKEGGKQKVMVGSAHVETEAENADNGSCLDEMKPMKIQQN</sequence>
<dbReference type="Proteomes" id="UP000829398">
    <property type="component" value="Chromosome 4"/>
</dbReference>
<dbReference type="EMBL" id="CM039173">
    <property type="protein sequence ID" value="KAH9769229.1"/>
    <property type="molecule type" value="Genomic_DNA"/>
</dbReference>
<comment type="caution">
    <text evidence="1">The sequence shown here is derived from an EMBL/GenBank/DDBJ whole genome shotgun (WGS) entry which is preliminary data.</text>
</comment>
<proteinExistence type="predicted"/>
<accession>A0ACB8L704</accession>
<name>A0ACB8L704_CITSI</name>
<reference evidence="2" key="1">
    <citation type="journal article" date="2023" name="Hortic. Res.">
        <title>A chromosome-level phased genome enabling allele-level studies in sweet orange: a case study on citrus Huanglongbing tolerance.</title>
        <authorList>
            <person name="Wu B."/>
            <person name="Yu Q."/>
            <person name="Deng Z."/>
            <person name="Duan Y."/>
            <person name="Luo F."/>
            <person name="Gmitter F. Jr."/>
        </authorList>
    </citation>
    <scope>NUCLEOTIDE SEQUENCE [LARGE SCALE GENOMIC DNA]</scope>
    <source>
        <strain evidence="2">cv. Valencia</strain>
    </source>
</reference>
<gene>
    <name evidence="1" type="ORF">KPL71_011926</name>
</gene>